<protein>
    <submittedName>
        <fullName evidence="2">Uncharacterized protein</fullName>
    </submittedName>
</protein>
<evidence type="ECO:0000313" key="2">
    <source>
        <dbReference type="EMBL" id="EAY11784.1"/>
    </source>
</evidence>
<dbReference type="RefSeq" id="XP_001324007.1">
    <property type="nucleotide sequence ID" value="XM_001323972.1"/>
</dbReference>
<reference evidence="2" key="1">
    <citation type="submission" date="2006-10" db="EMBL/GenBank/DDBJ databases">
        <authorList>
            <person name="Amadeo P."/>
            <person name="Zhao Q."/>
            <person name="Wortman J."/>
            <person name="Fraser-Liggett C."/>
            <person name="Carlton J."/>
        </authorList>
    </citation>
    <scope>NUCLEOTIDE SEQUENCE</scope>
    <source>
        <strain evidence="2">G3</strain>
    </source>
</reference>
<organism evidence="2 3">
    <name type="scientific">Trichomonas vaginalis (strain ATCC PRA-98 / G3)</name>
    <dbReference type="NCBI Taxonomy" id="412133"/>
    <lineage>
        <taxon>Eukaryota</taxon>
        <taxon>Metamonada</taxon>
        <taxon>Parabasalia</taxon>
        <taxon>Trichomonadida</taxon>
        <taxon>Trichomonadidae</taxon>
        <taxon>Trichomonas</taxon>
    </lineage>
</organism>
<name>A2E6H1_TRIV3</name>
<gene>
    <name evidence="2" type="ORF">TVAG_106790</name>
</gene>
<keyword evidence="3" id="KW-1185">Reference proteome</keyword>
<feature type="region of interest" description="Disordered" evidence="1">
    <location>
        <begin position="1"/>
        <end position="32"/>
    </location>
</feature>
<feature type="compositionally biased region" description="Low complexity" evidence="1">
    <location>
        <begin position="13"/>
        <end position="32"/>
    </location>
</feature>
<dbReference type="KEGG" id="tva:4769742"/>
<evidence type="ECO:0000256" key="1">
    <source>
        <dbReference type="SAM" id="MobiDB-lite"/>
    </source>
</evidence>
<dbReference type="VEuPathDB" id="TrichDB:TVAGG3_0040310"/>
<sequence>MSRRSSSHHSKKPSSTTNSSSSQYMTYSSESSQPNEECFSKIKNMPNLYTLTKGSIFLLALRNDQSFYTHIGYSVIPNNGKILISKETEKGAVPIDSMINSDGVVKHYTSPTPIINEDYKVPPKAVILRFFIIDEVKNAYQIVQTLLIDGCQETIRVSITGDKNFSNSFTFKQPLNVKRNMPPTYPYIDFHHHNKVREIDGVLRHKFKFMPEMVKNTAAILVCQVIGTKRIQVISSYPLCGKETIFVECTNDNYEPRTLDQVKFDTCRIKHLNHKLNTSFKQNALYPGMILIKLVRPNIENRVQVYDTLYPGPEVHDVKIRVVIPKSDNEYSLITTIPVPNTRIIEEKRERIDFRHELYKERYGKGSEDEDAIIEYYYYSDDEEEKEKVAVLPKLVLYVDDDGRIIDKDGTNANSSKLNDILTKMNMKGIKVNLQYK</sequence>
<dbReference type="InParanoid" id="A2E6H1"/>
<feature type="compositionally biased region" description="Basic residues" evidence="1">
    <location>
        <begin position="1"/>
        <end position="12"/>
    </location>
</feature>
<dbReference type="EMBL" id="DS113313">
    <property type="protein sequence ID" value="EAY11784.1"/>
    <property type="molecule type" value="Genomic_DNA"/>
</dbReference>
<proteinExistence type="predicted"/>
<evidence type="ECO:0000313" key="3">
    <source>
        <dbReference type="Proteomes" id="UP000001542"/>
    </source>
</evidence>
<reference evidence="2" key="2">
    <citation type="journal article" date="2007" name="Science">
        <title>Draft genome sequence of the sexually transmitted pathogen Trichomonas vaginalis.</title>
        <authorList>
            <person name="Carlton J.M."/>
            <person name="Hirt R.P."/>
            <person name="Silva J.C."/>
            <person name="Delcher A.L."/>
            <person name="Schatz M."/>
            <person name="Zhao Q."/>
            <person name="Wortman J.R."/>
            <person name="Bidwell S.L."/>
            <person name="Alsmark U.C.M."/>
            <person name="Besteiro S."/>
            <person name="Sicheritz-Ponten T."/>
            <person name="Noel C.J."/>
            <person name="Dacks J.B."/>
            <person name="Foster P.G."/>
            <person name="Simillion C."/>
            <person name="Van de Peer Y."/>
            <person name="Miranda-Saavedra D."/>
            <person name="Barton G.J."/>
            <person name="Westrop G.D."/>
            <person name="Mueller S."/>
            <person name="Dessi D."/>
            <person name="Fiori P.L."/>
            <person name="Ren Q."/>
            <person name="Paulsen I."/>
            <person name="Zhang H."/>
            <person name="Bastida-Corcuera F.D."/>
            <person name="Simoes-Barbosa A."/>
            <person name="Brown M.T."/>
            <person name="Hayes R.D."/>
            <person name="Mukherjee M."/>
            <person name="Okumura C.Y."/>
            <person name="Schneider R."/>
            <person name="Smith A.J."/>
            <person name="Vanacova S."/>
            <person name="Villalvazo M."/>
            <person name="Haas B.J."/>
            <person name="Pertea M."/>
            <person name="Feldblyum T.V."/>
            <person name="Utterback T.R."/>
            <person name="Shu C.L."/>
            <person name="Osoegawa K."/>
            <person name="de Jong P.J."/>
            <person name="Hrdy I."/>
            <person name="Horvathova L."/>
            <person name="Zubacova Z."/>
            <person name="Dolezal P."/>
            <person name="Malik S.B."/>
            <person name="Logsdon J.M. Jr."/>
            <person name="Henze K."/>
            <person name="Gupta A."/>
            <person name="Wang C.C."/>
            <person name="Dunne R.L."/>
            <person name="Upcroft J.A."/>
            <person name="Upcroft P."/>
            <person name="White O."/>
            <person name="Salzberg S.L."/>
            <person name="Tang P."/>
            <person name="Chiu C.-H."/>
            <person name="Lee Y.-S."/>
            <person name="Embley T.M."/>
            <person name="Coombs G.H."/>
            <person name="Mottram J.C."/>
            <person name="Tachezy J."/>
            <person name="Fraser-Liggett C.M."/>
            <person name="Johnson P.J."/>
        </authorList>
    </citation>
    <scope>NUCLEOTIDE SEQUENCE [LARGE SCALE GENOMIC DNA]</scope>
    <source>
        <strain evidence="2">G3</strain>
    </source>
</reference>
<dbReference type="Proteomes" id="UP000001542">
    <property type="component" value="Unassembled WGS sequence"/>
</dbReference>
<dbReference type="VEuPathDB" id="TrichDB:TVAG_106790"/>
<accession>A2E6H1</accession>
<dbReference type="AlphaFoldDB" id="A2E6H1"/>